<proteinExistence type="predicted"/>
<dbReference type="EMBL" id="JAVQLW010000004">
    <property type="protein sequence ID" value="MDS9469823.1"/>
    <property type="molecule type" value="Genomic_DNA"/>
</dbReference>
<keyword evidence="6" id="KW-1185">Reference proteome</keyword>
<dbReference type="Pfam" id="PF07729">
    <property type="entry name" value="FCD"/>
    <property type="match status" value="1"/>
</dbReference>
<dbReference type="PANTHER" id="PTHR43537">
    <property type="entry name" value="TRANSCRIPTIONAL REGULATOR, GNTR FAMILY"/>
    <property type="match status" value="1"/>
</dbReference>
<evidence type="ECO:0000259" key="4">
    <source>
        <dbReference type="PROSITE" id="PS50949"/>
    </source>
</evidence>
<dbReference type="Pfam" id="PF00392">
    <property type="entry name" value="GntR"/>
    <property type="match status" value="1"/>
</dbReference>
<accession>A0ABU2HXQ2</accession>
<reference evidence="6" key="1">
    <citation type="submission" date="2023-07" db="EMBL/GenBank/DDBJ databases">
        <title>Paracoccus sp. MBLB3053 whole genome sequence.</title>
        <authorList>
            <person name="Hwang C.Y."/>
            <person name="Cho E.-S."/>
            <person name="Seo M.-J."/>
        </authorList>
    </citation>
    <scope>NUCLEOTIDE SEQUENCE [LARGE SCALE GENOMIC DNA]</scope>
    <source>
        <strain evidence="6">MBLB3053</strain>
    </source>
</reference>
<evidence type="ECO:0000256" key="1">
    <source>
        <dbReference type="ARBA" id="ARBA00023015"/>
    </source>
</evidence>
<dbReference type="CDD" id="cd07377">
    <property type="entry name" value="WHTH_GntR"/>
    <property type="match status" value="1"/>
</dbReference>
<name>A0ABU2HXQ2_9RHOB</name>
<organism evidence="5 6">
    <name type="scientific">Paracoccus aurantius</name>
    <dbReference type="NCBI Taxonomy" id="3073814"/>
    <lineage>
        <taxon>Bacteria</taxon>
        <taxon>Pseudomonadati</taxon>
        <taxon>Pseudomonadota</taxon>
        <taxon>Alphaproteobacteria</taxon>
        <taxon>Rhodobacterales</taxon>
        <taxon>Paracoccaceae</taxon>
        <taxon>Paracoccus</taxon>
    </lineage>
</organism>
<protein>
    <submittedName>
        <fullName evidence="5">GntR family transcriptional regulator</fullName>
    </submittedName>
</protein>
<dbReference type="Gene3D" id="1.20.120.530">
    <property type="entry name" value="GntR ligand-binding domain-like"/>
    <property type="match status" value="1"/>
</dbReference>
<dbReference type="InterPro" id="IPR011711">
    <property type="entry name" value="GntR_C"/>
</dbReference>
<feature type="domain" description="HTH gntR-type" evidence="4">
    <location>
        <begin position="8"/>
        <end position="75"/>
    </location>
</feature>
<gene>
    <name evidence="5" type="ORF">RGQ15_19885</name>
</gene>
<dbReference type="InterPro" id="IPR036388">
    <property type="entry name" value="WH-like_DNA-bd_sf"/>
</dbReference>
<dbReference type="SUPFAM" id="SSF46785">
    <property type="entry name" value="Winged helix' DNA-binding domain"/>
    <property type="match status" value="1"/>
</dbReference>
<evidence type="ECO:0000313" key="6">
    <source>
        <dbReference type="Proteomes" id="UP001269144"/>
    </source>
</evidence>
<keyword evidence="1" id="KW-0805">Transcription regulation</keyword>
<dbReference type="PANTHER" id="PTHR43537:SF49">
    <property type="entry name" value="TRANSCRIPTIONAL REGULATORY PROTEIN"/>
    <property type="match status" value="1"/>
</dbReference>
<dbReference type="SMART" id="SM00345">
    <property type="entry name" value="HTH_GNTR"/>
    <property type="match status" value="1"/>
</dbReference>
<dbReference type="InterPro" id="IPR036390">
    <property type="entry name" value="WH_DNA-bd_sf"/>
</dbReference>
<dbReference type="PROSITE" id="PS50949">
    <property type="entry name" value="HTH_GNTR"/>
    <property type="match status" value="1"/>
</dbReference>
<dbReference type="InterPro" id="IPR008920">
    <property type="entry name" value="TF_FadR/GntR_C"/>
</dbReference>
<keyword evidence="2" id="KW-0238">DNA-binding</keyword>
<sequence>MSELIEEMPQGQLVYRRLLDEIRTGQMAPGARLREVELAERLGHSRTPVREAIRLLEMDGLVVHQPRQGATIRLLDYAEVMELYEMRAVLEGTAARLASRAANEAELRQLAELNTEFAAAPDERAAAELNRQFHAMLLEAARNRFLARSMRGLQKTMLLLGPTTLMETDRVARAAEEHRQLIDALLDRDGASAEASMRAHMEAAQMVRLRKLRRIERPLED</sequence>
<dbReference type="SMART" id="SM00895">
    <property type="entry name" value="FCD"/>
    <property type="match status" value="1"/>
</dbReference>
<dbReference type="InterPro" id="IPR000524">
    <property type="entry name" value="Tscrpt_reg_HTH_GntR"/>
</dbReference>
<evidence type="ECO:0000313" key="5">
    <source>
        <dbReference type="EMBL" id="MDS9469823.1"/>
    </source>
</evidence>
<dbReference type="Proteomes" id="UP001269144">
    <property type="component" value="Unassembled WGS sequence"/>
</dbReference>
<evidence type="ECO:0000256" key="2">
    <source>
        <dbReference type="ARBA" id="ARBA00023125"/>
    </source>
</evidence>
<evidence type="ECO:0000256" key="3">
    <source>
        <dbReference type="ARBA" id="ARBA00023163"/>
    </source>
</evidence>
<dbReference type="SUPFAM" id="SSF48008">
    <property type="entry name" value="GntR ligand-binding domain-like"/>
    <property type="match status" value="1"/>
</dbReference>
<dbReference type="RefSeq" id="WP_311162567.1">
    <property type="nucleotide sequence ID" value="NZ_JAVQLW010000004.1"/>
</dbReference>
<comment type="caution">
    <text evidence="5">The sequence shown here is derived from an EMBL/GenBank/DDBJ whole genome shotgun (WGS) entry which is preliminary data.</text>
</comment>
<keyword evidence="3" id="KW-0804">Transcription</keyword>
<dbReference type="PRINTS" id="PR00035">
    <property type="entry name" value="HTHGNTR"/>
</dbReference>
<dbReference type="Gene3D" id="1.10.10.10">
    <property type="entry name" value="Winged helix-like DNA-binding domain superfamily/Winged helix DNA-binding domain"/>
    <property type="match status" value="1"/>
</dbReference>